<evidence type="ECO:0000256" key="1">
    <source>
        <dbReference type="PROSITE-ProRule" id="PRU00723"/>
    </source>
</evidence>
<dbReference type="Proteomes" id="UP001066276">
    <property type="component" value="Chromosome 10"/>
</dbReference>
<evidence type="ECO:0000313" key="5">
    <source>
        <dbReference type="Proteomes" id="UP001066276"/>
    </source>
</evidence>
<keyword evidence="1" id="KW-0862">Zinc</keyword>
<keyword evidence="5" id="KW-1185">Reference proteome</keyword>
<keyword evidence="1" id="KW-0863">Zinc-finger</keyword>
<dbReference type="InterPro" id="IPR000571">
    <property type="entry name" value="Znf_CCCH"/>
</dbReference>
<name>A0AAV7M9X3_PLEWA</name>
<feature type="region of interest" description="Disordered" evidence="2">
    <location>
        <begin position="384"/>
        <end position="404"/>
    </location>
</feature>
<feature type="region of interest" description="Disordered" evidence="2">
    <location>
        <begin position="1"/>
        <end position="123"/>
    </location>
</feature>
<accession>A0AAV7M9X3</accession>
<feature type="region of interest" description="Disordered" evidence="2">
    <location>
        <begin position="316"/>
        <end position="344"/>
    </location>
</feature>
<dbReference type="PANTHER" id="PTHR35558">
    <property type="entry name" value="SGNH_HYDRO DOMAIN-CONTAINING PROTEIN"/>
    <property type="match status" value="1"/>
</dbReference>
<feature type="compositionally biased region" description="Basic residues" evidence="2">
    <location>
        <begin position="326"/>
        <end position="336"/>
    </location>
</feature>
<feature type="compositionally biased region" description="Basic and acidic residues" evidence="2">
    <location>
        <begin position="175"/>
        <end position="189"/>
    </location>
</feature>
<dbReference type="PANTHER" id="PTHR35558:SF1">
    <property type="entry name" value="ENDONUCLEASE_EXONUCLEASE_PHOSPHATASE DOMAIN-CONTAINING PROTEIN"/>
    <property type="match status" value="1"/>
</dbReference>
<evidence type="ECO:0000259" key="3">
    <source>
        <dbReference type="PROSITE" id="PS50103"/>
    </source>
</evidence>
<keyword evidence="1" id="KW-0479">Metal-binding</keyword>
<organism evidence="4 5">
    <name type="scientific">Pleurodeles waltl</name>
    <name type="common">Iberian ribbed newt</name>
    <dbReference type="NCBI Taxonomy" id="8319"/>
    <lineage>
        <taxon>Eukaryota</taxon>
        <taxon>Metazoa</taxon>
        <taxon>Chordata</taxon>
        <taxon>Craniata</taxon>
        <taxon>Vertebrata</taxon>
        <taxon>Euteleostomi</taxon>
        <taxon>Amphibia</taxon>
        <taxon>Batrachia</taxon>
        <taxon>Caudata</taxon>
        <taxon>Salamandroidea</taxon>
        <taxon>Salamandridae</taxon>
        <taxon>Pleurodelinae</taxon>
        <taxon>Pleurodeles</taxon>
    </lineage>
</organism>
<feature type="region of interest" description="Disordered" evidence="2">
    <location>
        <begin position="174"/>
        <end position="243"/>
    </location>
</feature>
<protein>
    <recommendedName>
        <fullName evidence="3">C3H1-type domain-containing protein</fullName>
    </recommendedName>
</protein>
<evidence type="ECO:0000313" key="4">
    <source>
        <dbReference type="EMBL" id="KAJ1100332.1"/>
    </source>
</evidence>
<evidence type="ECO:0000256" key="2">
    <source>
        <dbReference type="SAM" id="MobiDB-lite"/>
    </source>
</evidence>
<reference evidence="4" key="1">
    <citation type="journal article" date="2022" name="bioRxiv">
        <title>Sequencing and chromosome-scale assembly of the giantPleurodeles waltlgenome.</title>
        <authorList>
            <person name="Brown T."/>
            <person name="Elewa A."/>
            <person name="Iarovenko S."/>
            <person name="Subramanian E."/>
            <person name="Araus A.J."/>
            <person name="Petzold A."/>
            <person name="Susuki M."/>
            <person name="Suzuki K.-i.T."/>
            <person name="Hayashi T."/>
            <person name="Toyoda A."/>
            <person name="Oliveira C."/>
            <person name="Osipova E."/>
            <person name="Leigh N.D."/>
            <person name="Simon A."/>
            <person name="Yun M.H."/>
        </authorList>
    </citation>
    <scope>NUCLEOTIDE SEQUENCE</scope>
    <source>
        <strain evidence="4">20211129_DDA</strain>
        <tissue evidence="4">Liver</tissue>
    </source>
</reference>
<feature type="domain" description="C3H1-type" evidence="3">
    <location>
        <begin position="351"/>
        <end position="378"/>
    </location>
</feature>
<feature type="zinc finger region" description="C3H1-type" evidence="1">
    <location>
        <begin position="351"/>
        <end position="378"/>
    </location>
</feature>
<dbReference type="EMBL" id="JANPWB010000014">
    <property type="protein sequence ID" value="KAJ1100332.1"/>
    <property type="molecule type" value="Genomic_DNA"/>
</dbReference>
<dbReference type="PROSITE" id="PS50103">
    <property type="entry name" value="ZF_C3H1"/>
    <property type="match status" value="1"/>
</dbReference>
<proteinExistence type="predicted"/>
<feature type="compositionally biased region" description="Basic and acidic residues" evidence="2">
    <location>
        <begin position="196"/>
        <end position="205"/>
    </location>
</feature>
<dbReference type="GO" id="GO:0008270">
    <property type="term" value="F:zinc ion binding"/>
    <property type="evidence" value="ECO:0007669"/>
    <property type="project" value="UniProtKB-KW"/>
</dbReference>
<sequence>MSFSSFGAKARDHQELEEAGAETTPWPQAKKRAGFGVQETKGQGGGSAPRQTNTPPHLPAASGCPDQSRHKRLASQGADDSQGQPARRRDLAASTPTDLTGDSPLGDGTRVEDQVTSGDSPVGATRRCALALEQGNMENTEANVELDIEEIIKAAREAATTRSKDWILKQIRGAGSDEKKTRDERDDIRATGPAQESEKPPNEAKKRQRNTSRGVKKGDKREAGELTEAATPGPSKKAKTTNVEKFPHCAKDLWLYESKIHEAQRQFSGEAWLDYDKGFRLKMQAHPDMEWDEEDVAGYMLKMMVAREARNWAHKSEQPFRGSFQKSRHDKGKPYQKRQQYTQWKGPQTVRTAAAICYKFEKDECTWGAACKFRHVCLACGGHPAAQSKRGGGGSLKREQDKKK</sequence>
<gene>
    <name evidence="4" type="ORF">NDU88_005418</name>
</gene>
<comment type="caution">
    <text evidence="4">The sequence shown here is derived from an EMBL/GenBank/DDBJ whole genome shotgun (WGS) entry which is preliminary data.</text>
</comment>
<dbReference type="AlphaFoldDB" id="A0AAV7M9X3"/>